<name>D5V358_ARCNC</name>
<evidence type="ECO:0000313" key="2">
    <source>
        <dbReference type="Proteomes" id="UP000000939"/>
    </source>
</evidence>
<protein>
    <submittedName>
        <fullName evidence="1">Uncharacterized protein</fullName>
    </submittedName>
</protein>
<gene>
    <name evidence="1" type="ordered locus">Arnit_0976</name>
</gene>
<evidence type="ECO:0000313" key="1">
    <source>
        <dbReference type="EMBL" id="ADG92640.1"/>
    </source>
</evidence>
<dbReference type="HOGENOM" id="CLU_3021795_0_0_7"/>
<accession>D5V358</accession>
<sequence>MHKYFYLFKINTQIIFLKTNLEKSPYQKNSFAQQALTKKLLTSLKDEYYEHSRSK</sequence>
<dbReference type="KEGG" id="ant:Arnit_0976"/>
<dbReference type="STRING" id="572480.Arnit_0976"/>
<organism evidence="1 2">
    <name type="scientific">Arcobacter nitrofigilis (strain ATCC 33309 / DSM 7299 / CCUG 15893 / LMG 7604 / NCTC 12251 / CI)</name>
    <name type="common">Campylobacter nitrofigilis</name>
    <dbReference type="NCBI Taxonomy" id="572480"/>
    <lineage>
        <taxon>Bacteria</taxon>
        <taxon>Pseudomonadati</taxon>
        <taxon>Campylobacterota</taxon>
        <taxon>Epsilonproteobacteria</taxon>
        <taxon>Campylobacterales</taxon>
        <taxon>Arcobacteraceae</taxon>
        <taxon>Arcobacter</taxon>
    </lineage>
</organism>
<proteinExistence type="predicted"/>
<dbReference type="RefSeq" id="WP_013134785.1">
    <property type="nucleotide sequence ID" value="NC_014166.1"/>
</dbReference>
<keyword evidence="2" id="KW-1185">Reference proteome</keyword>
<reference evidence="1 2" key="1">
    <citation type="journal article" date="2010" name="Stand. Genomic Sci.">
        <title>Complete genome sequence of Arcobacter nitrofigilis type strain (CI).</title>
        <authorList>
            <person name="Pati A."/>
            <person name="Gronow S."/>
            <person name="Lapidus A."/>
            <person name="Copeland A."/>
            <person name="Glavina Del Rio T."/>
            <person name="Nolan M."/>
            <person name="Lucas S."/>
            <person name="Tice H."/>
            <person name="Cheng J.F."/>
            <person name="Han C."/>
            <person name="Chertkov O."/>
            <person name="Bruce D."/>
            <person name="Tapia R."/>
            <person name="Goodwin L."/>
            <person name="Pitluck S."/>
            <person name="Liolios K."/>
            <person name="Ivanova N."/>
            <person name="Mavromatis K."/>
            <person name="Chen A."/>
            <person name="Palaniappan K."/>
            <person name="Land M."/>
            <person name="Hauser L."/>
            <person name="Chang Y.J."/>
            <person name="Jeffries C.D."/>
            <person name="Detter J.C."/>
            <person name="Rohde M."/>
            <person name="Goker M."/>
            <person name="Bristow J."/>
            <person name="Eisen J.A."/>
            <person name="Markowitz V."/>
            <person name="Hugenholtz P."/>
            <person name="Klenk H.P."/>
            <person name="Kyrpides N.C."/>
        </authorList>
    </citation>
    <scope>NUCLEOTIDE SEQUENCE [LARGE SCALE GENOMIC DNA]</scope>
    <source>
        <strain evidence="2">ATCC 33309 / DSM 7299 / CCUG 15893 / LMG 7604 / NCTC 12251 / CI</strain>
    </source>
</reference>
<dbReference type="AlphaFoldDB" id="D5V358"/>
<dbReference type="EMBL" id="CP001999">
    <property type="protein sequence ID" value="ADG92640.1"/>
    <property type="molecule type" value="Genomic_DNA"/>
</dbReference>
<dbReference type="Proteomes" id="UP000000939">
    <property type="component" value="Chromosome"/>
</dbReference>